<keyword evidence="3" id="KW-1185">Reference proteome</keyword>
<dbReference type="AlphaFoldDB" id="A0A9N9N9K8"/>
<keyword evidence="1" id="KW-1133">Transmembrane helix</keyword>
<name>A0A9N9N9K8_9GLOM</name>
<comment type="caution">
    <text evidence="2">The sequence shown here is derived from an EMBL/GenBank/DDBJ whole genome shotgun (WGS) entry which is preliminary data.</text>
</comment>
<gene>
    <name evidence="2" type="ORF">AMORRO_LOCUS12934</name>
</gene>
<keyword evidence="1" id="KW-0472">Membrane</keyword>
<evidence type="ECO:0000256" key="1">
    <source>
        <dbReference type="SAM" id="Phobius"/>
    </source>
</evidence>
<feature type="non-terminal residue" evidence="2">
    <location>
        <position position="55"/>
    </location>
</feature>
<proteinExistence type="predicted"/>
<organism evidence="2 3">
    <name type="scientific">Acaulospora morrowiae</name>
    <dbReference type="NCBI Taxonomy" id="94023"/>
    <lineage>
        <taxon>Eukaryota</taxon>
        <taxon>Fungi</taxon>
        <taxon>Fungi incertae sedis</taxon>
        <taxon>Mucoromycota</taxon>
        <taxon>Glomeromycotina</taxon>
        <taxon>Glomeromycetes</taxon>
        <taxon>Diversisporales</taxon>
        <taxon>Acaulosporaceae</taxon>
        <taxon>Acaulospora</taxon>
    </lineage>
</organism>
<dbReference type="PROSITE" id="PS51257">
    <property type="entry name" value="PROKAR_LIPOPROTEIN"/>
    <property type="match status" value="1"/>
</dbReference>
<sequence length="55" mass="6480">MFNKRINDFLSHHAYVTQPFMTFLVLGACIVKLLVAIEIFVRENPVSVDLRRFLR</sequence>
<evidence type="ECO:0000313" key="2">
    <source>
        <dbReference type="EMBL" id="CAG8714866.1"/>
    </source>
</evidence>
<reference evidence="2" key="1">
    <citation type="submission" date="2021-06" db="EMBL/GenBank/DDBJ databases">
        <authorList>
            <person name="Kallberg Y."/>
            <person name="Tangrot J."/>
            <person name="Rosling A."/>
        </authorList>
    </citation>
    <scope>NUCLEOTIDE SEQUENCE</scope>
    <source>
        <strain evidence="2">CL551</strain>
    </source>
</reference>
<protein>
    <submittedName>
        <fullName evidence="2">321_t:CDS:1</fullName>
    </submittedName>
</protein>
<keyword evidence="1" id="KW-0812">Transmembrane</keyword>
<feature type="transmembrane region" description="Helical" evidence="1">
    <location>
        <begin position="20"/>
        <end position="41"/>
    </location>
</feature>
<accession>A0A9N9N9K8</accession>
<evidence type="ECO:0000313" key="3">
    <source>
        <dbReference type="Proteomes" id="UP000789342"/>
    </source>
</evidence>
<dbReference type="EMBL" id="CAJVPV010020504">
    <property type="protein sequence ID" value="CAG8714866.1"/>
    <property type="molecule type" value="Genomic_DNA"/>
</dbReference>
<dbReference type="Proteomes" id="UP000789342">
    <property type="component" value="Unassembled WGS sequence"/>
</dbReference>